<dbReference type="InterPro" id="IPR000253">
    <property type="entry name" value="FHA_dom"/>
</dbReference>
<keyword evidence="2" id="KW-0472">Membrane</keyword>
<dbReference type="Gene3D" id="2.60.200.20">
    <property type="match status" value="1"/>
</dbReference>
<evidence type="ECO:0000313" key="6">
    <source>
        <dbReference type="Proteomes" id="UP000824031"/>
    </source>
</evidence>
<keyword evidence="2" id="KW-0812">Transmembrane</keyword>
<keyword evidence="2" id="KW-1133">Transmembrane helix</keyword>
<dbReference type="InterPro" id="IPR014755">
    <property type="entry name" value="Cu-Rt/internalin_Ig-like"/>
</dbReference>
<dbReference type="InterPro" id="IPR036465">
    <property type="entry name" value="vWFA_dom_sf"/>
</dbReference>
<accession>A0A9D2F497</accession>
<dbReference type="InterPro" id="IPR008984">
    <property type="entry name" value="SMAD_FHA_dom_sf"/>
</dbReference>
<dbReference type="InterPro" id="IPR032030">
    <property type="entry name" value="YscD_cytoplasmic_dom"/>
</dbReference>
<protein>
    <submittedName>
        <fullName evidence="5">FHA domain-containing protein</fullName>
    </submittedName>
</protein>
<dbReference type="Pfam" id="PF16697">
    <property type="entry name" value="Yop-YscD_cpl"/>
    <property type="match status" value="1"/>
</dbReference>
<feature type="domain" description="FHA" evidence="4">
    <location>
        <begin position="499"/>
        <end position="549"/>
    </location>
</feature>
<dbReference type="PROSITE" id="PS50006">
    <property type="entry name" value="FHA_DOMAIN"/>
    <property type="match status" value="1"/>
</dbReference>
<evidence type="ECO:0000256" key="2">
    <source>
        <dbReference type="SAM" id="Phobius"/>
    </source>
</evidence>
<evidence type="ECO:0000259" key="4">
    <source>
        <dbReference type="PROSITE" id="PS50006"/>
    </source>
</evidence>
<evidence type="ECO:0000313" key="5">
    <source>
        <dbReference type="EMBL" id="HIZ48797.1"/>
    </source>
</evidence>
<evidence type="ECO:0000256" key="1">
    <source>
        <dbReference type="ARBA" id="ARBA00022729"/>
    </source>
</evidence>
<dbReference type="EMBL" id="DXBO01000127">
    <property type="protein sequence ID" value="HIZ48797.1"/>
    <property type="molecule type" value="Genomic_DNA"/>
</dbReference>
<dbReference type="Proteomes" id="UP000824031">
    <property type="component" value="Unassembled WGS sequence"/>
</dbReference>
<feature type="transmembrane region" description="Helical" evidence="2">
    <location>
        <begin position="425"/>
        <end position="442"/>
    </location>
</feature>
<dbReference type="SUPFAM" id="SSF49879">
    <property type="entry name" value="SMAD/FHA domain"/>
    <property type="match status" value="1"/>
</dbReference>
<dbReference type="CDD" id="cd00060">
    <property type="entry name" value="FHA"/>
    <property type="match status" value="1"/>
</dbReference>
<name>A0A9D2F497_9FIRM</name>
<proteinExistence type="predicted"/>
<dbReference type="SUPFAM" id="SSF53300">
    <property type="entry name" value="vWA-like"/>
    <property type="match status" value="1"/>
</dbReference>
<evidence type="ECO:0000256" key="3">
    <source>
        <dbReference type="SAM" id="SignalP"/>
    </source>
</evidence>
<keyword evidence="1 3" id="KW-0732">Signal</keyword>
<reference evidence="5" key="2">
    <citation type="submission" date="2021-04" db="EMBL/GenBank/DDBJ databases">
        <authorList>
            <person name="Gilroy R."/>
        </authorList>
    </citation>
    <scope>NUCLEOTIDE SEQUENCE</scope>
    <source>
        <strain evidence="5">3436</strain>
    </source>
</reference>
<dbReference type="Gene3D" id="3.40.50.410">
    <property type="entry name" value="von Willebrand factor, type A domain"/>
    <property type="match status" value="1"/>
</dbReference>
<organism evidence="5 6">
    <name type="scientific">Candidatus Gemmiger excrementavium</name>
    <dbReference type="NCBI Taxonomy" id="2838608"/>
    <lineage>
        <taxon>Bacteria</taxon>
        <taxon>Bacillati</taxon>
        <taxon>Bacillota</taxon>
        <taxon>Clostridia</taxon>
        <taxon>Eubacteriales</taxon>
        <taxon>Gemmiger</taxon>
    </lineage>
</organism>
<sequence>MRYIRMLLCAALLLALCLAAAPGAAADTTIATSGAGNFSVEQVYVNVPEMDVYFYAADADGQSFTPTVVQAAGLELTLGDRKLDTSTIGQATGPICYVVALDNGTEISAEDFRQMRAAIWQLIYHKNENDQIALYTLAGGVTCVQPATSDALALYNALAKIRQQEGSMDLTGAAGRIVSDIQQDYQALAPRKAVFLCTDAPRLLTSPALLLGLLGDAGNTLNLTMYTFVASSAPETLKLLGSLSDERVIPCAVEEMGEEILAKQAYFATALELRTEVPESLYGERQEIVTLAVPSLGSAVQSSTVVYMGFKMEKPQVTRVDVVARDTLRLTMNQAVNANATRPQFYRVASNDIWNWRVPVKKVTISEDGRTVTLTTGELYAGDYHVALNKVSSRISPANVSTLRQQTDFHIQSWPRNNGFYLARFRTPLLLAAVVLGALALYRLRLRRQDRVAEQEAEAEHLLAGDETAALPRRWVTLFWGQRGSIAESRWAGMVESSLMLGSDAAQCDLCLPDPKIHPQHCVLCVQGESLRVQTLSADAPVFVNGERIDGEHRLQNNDTLRLGRTTLRLVL</sequence>
<gene>
    <name evidence="5" type="ORF">H9810_08770</name>
</gene>
<feature type="signal peptide" evidence="3">
    <location>
        <begin position="1"/>
        <end position="25"/>
    </location>
</feature>
<comment type="caution">
    <text evidence="5">The sequence shown here is derived from an EMBL/GenBank/DDBJ whole genome shotgun (WGS) entry which is preliminary data.</text>
</comment>
<feature type="chain" id="PRO_5039389516" evidence="3">
    <location>
        <begin position="26"/>
        <end position="572"/>
    </location>
</feature>
<dbReference type="AlphaFoldDB" id="A0A9D2F497"/>
<reference evidence="5" key="1">
    <citation type="journal article" date="2021" name="PeerJ">
        <title>Extensive microbial diversity within the chicken gut microbiome revealed by metagenomics and culture.</title>
        <authorList>
            <person name="Gilroy R."/>
            <person name="Ravi A."/>
            <person name="Getino M."/>
            <person name="Pursley I."/>
            <person name="Horton D.L."/>
            <person name="Alikhan N.F."/>
            <person name="Baker D."/>
            <person name="Gharbi K."/>
            <person name="Hall N."/>
            <person name="Watson M."/>
            <person name="Adriaenssens E.M."/>
            <person name="Foster-Nyarko E."/>
            <person name="Jarju S."/>
            <person name="Secka A."/>
            <person name="Antonio M."/>
            <person name="Oren A."/>
            <person name="Chaudhuri R.R."/>
            <person name="La Ragione R."/>
            <person name="Hildebrand F."/>
            <person name="Pallen M.J."/>
        </authorList>
    </citation>
    <scope>NUCLEOTIDE SEQUENCE</scope>
    <source>
        <strain evidence="5">3436</strain>
    </source>
</reference>
<dbReference type="Gene3D" id="2.60.40.1220">
    <property type="match status" value="1"/>
</dbReference>